<feature type="transmembrane region" description="Helical" evidence="2">
    <location>
        <begin position="52"/>
        <end position="70"/>
    </location>
</feature>
<name>A0A4R8DGX5_9BACT</name>
<keyword evidence="2" id="KW-0812">Transmembrane</keyword>
<evidence type="ECO:0000259" key="3">
    <source>
        <dbReference type="Pfam" id="PF22570"/>
    </source>
</evidence>
<evidence type="ECO:0000256" key="1">
    <source>
        <dbReference type="SAM" id="MobiDB-lite"/>
    </source>
</evidence>
<dbReference type="RefSeq" id="WP_133997026.1">
    <property type="nucleotide sequence ID" value="NZ_SODV01000002.1"/>
</dbReference>
<dbReference type="InterPro" id="IPR054331">
    <property type="entry name" value="LiaF_TM"/>
</dbReference>
<keyword evidence="2" id="KW-1133">Transmembrane helix</keyword>
<dbReference type="Proteomes" id="UP000294498">
    <property type="component" value="Unassembled WGS sequence"/>
</dbReference>
<feature type="compositionally biased region" description="Basic and acidic residues" evidence="1">
    <location>
        <begin position="1"/>
        <end position="16"/>
    </location>
</feature>
<comment type="caution">
    <text evidence="4">The sequence shown here is derived from an EMBL/GenBank/DDBJ whole genome shotgun (WGS) entry which is preliminary data.</text>
</comment>
<keyword evidence="5" id="KW-1185">Reference proteome</keyword>
<protein>
    <submittedName>
        <fullName evidence="4">Cell wall-active antibiotic response 4TMS protein YvqF</fullName>
    </submittedName>
</protein>
<organism evidence="4 5">
    <name type="scientific">Dinghuibacter silviterrae</name>
    <dbReference type="NCBI Taxonomy" id="1539049"/>
    <lineage>
        <taxon>Bacteria</taxon>
        <taxon>Pseudomonadati</taxon>
        <taxon>Bacteroidota</taxon>
        <taxon>Chitinophagia</taxon>
        <taxon>Chitinophagales</taxon>
        <taxon>Chitinophagaceae</taxon>
        <taxon>Dinghuibacter</taxon>
    </lineage>
</organism>
<feature type="transmembrane region" description="Helical" evidence="2">
    <location>
        <begin position="106"/>
        <end position="122"/>
    </location>
</feature>
<feature type="domain" description="LiaF transmembrane" evidence="3">
    <location>
        <begin position="33"/>
        <end position="126"/>
    </location>
</feature>
<dbReference type="PANTHER" id="PTHR40763">
    <property type="entry name" value="MEMBRANE PROTEIN-RELATED"/>
    <property type="match status" value="1"/>
</dbReference>
<feature type="region of interest" description="Disordered" evidence="1">
    <location>
        <begin position="1"/>
        <end position="22"/>
    </location>
</feature>
<proteinExistence type="predicted"/>
<reference evidence="4 5" key="1">
    <citation type="submission" date="2019-03" db="EMBL/GenBank/DDBJ databases">
        <title>Genomic Encyclopedia of Type Strains, Phase IV (KMG-IV): sequencing the most valuable type-strain genomes for metagenomic binning, comparative biology and taxonomic classification.</title>
        <authorList>
            <person name="Goeker M."/>
        </authorList>
    </citation>
    <scope>NUCLEOTIDE SEQUENCE [LARGE SCALE GENOMIC DNA]</scope>
    <source>
        <strain evidence="4 5">DSM 100059</strain>
    </source>
</reference>
<dbReference type="OrthoDB" id="129627at2"/>
<feature type="transmembrane region" description="Helical" evidence="2">
    <location>
        <begin position="28"/>
        <end position="46"/>
    </location>
</feature>
<evidence type="ECO:0000256" key="2">
    <source>
        <dbReference type="SAM" id="Phobius"/>
    </source>
</evidence>
<feature type="transmembrane region" description="Helical" evidence="2">
    <location>
        <begin position="77"/>
        <end position="94"/>
    </location>
</feature>
<dbReference type="Pfam" id="PF22570">
    <property type="entry name" value="LiaF-TM"/>
    <property type="match status" value="1"/>
</dbReference>
<dbReference type="AlphaFoldDB" id="A0A4R8DGX5"/>
<sequence length="309" mass="34970">MEPRDIQDEQKEEKPKPGGPRFKKNPTAWRILAGFFVVLAGCALLLQRLGYFFPWWLFTWPVLLIGIGLFTGIKSGFRFFGSFILVAIGALFLAQEVFKDFQIERYIWPAVIITIGLGVMFGRNKKCGHWGGHPWGGQWGGPGNPRFKKRWEDKMQARWGNDWRQKFEQMRQEKHSWREFEHHWRKSRYNPGASTPDGEMIEVNAVFGSSKRTVLSKNFAGGEINAVLGGAEVDFSKADFTGRIVLEVNSVFGGTRIILPPTWTVISEMDTVFGSLDDHRPTQLLHPDPEKVLVLQGASVFGGTELSVG</sequence>
<evidence type="ECO:0000313" key="4">
    <source>
        <dbReference type="EMBL" id="TDW96494.1"/>
    </source>
</evidence>
<evidence type="ECO:0000313" key="5">
    <source>
        <dbReference type="Proteomes" id="UP000294498"/>
    </source>
</evidence>
<gene>
    <name evidence="4" type="ORF">EDB95_4325</name>
</gene>
<dbReference type="PANTHER" id="PTHR40763:SF5">
    <property type="entry name" value="MEMBRANE PROTEIN"/>
    <property type="match status" value="1"/>
</dbReference>
<accession>A0A4R8DGX5</accession>
<keyword evidence="2" id="KW-0472">Membrane</keyword>
<dbReference type="EMBL" id="SODV01000002">
    <property type="protein sequence ID" value="TDW96494.1"/>
    <property type="molecule type" value="Genomic_DNA"/>
</dbReference>